<keyword evidence="9" id="KW-1185">Reference proteome</keyword>
<accession>A0A4Z1BZ41</accession>
<comment type="subcellular location">
    <subcellularLocation>
        <location evidence="1">Golgi apparatus membrane</location>
        <topology evidence="1">Single-pass type II membrane protein</topology>
    </subcellularLocation>
</comment>
<keyword evidence="4" id="KW-1133">Transmembrane helix</keyword>
<evidence type="ECO:0000256" key="1">
    <source>
        <dbReference type="ARBA" id="ARBA00004323"/>
    </source>
</evidence>
<dbReference type="PANTHER" id="PTHR12137:SF54">
    <property type="entry name" value="CARBOHYDRATE SULFOTRANSFERASE"/>
    <property type="match status" value="1"/>
</dbReference>
<evidence type="ECO:0000256" key="7">
    <source>
        <dbReference type="ARBA" id="ARBA00023180"/>
    </source>
</evidence>
<dbReference type="GO" id="GO:0016051">
    <property type="term" value="P:carbohydrate biosynthetic process"/>
    <property type="evidence" value="ECO:0007669"/>
    <property type="project" value="InterPro"/>
</dbReference>
<dbReference type="Pfam" id="PF03567">
    <property type="entry name" value="Sulfotransfer_2"/>
    <property type="match status" value="1"/>
</dbReference>
<evidence type="ECO:0000256" key="4">
    <source>
        <dbReference type="ARBA" id="ARBA00022989"/>
    </source>
</evidence>
<dbReference type="GO" id="GO:0008146">
    <property type="term" value="F:sulfotransferase activity"/>
    <property type="evidence" value="ECO:0007669"/>
    <property type="project" value="InterPro"/>
</dbReference>
<gene>
    <name evidence="8" type="ORF">E4L95_12510</name>
</gene>
<evidence type="ECO:0000256" key="2">
    <source>
        <dbReference type="ARBA" id="ARBA00022679"/>
    </source>
</evidence>
<keyword evidence="2" id="KW-0808">Transferase</keyword>
<sequence length="231" mass="26521">MSSSCTKRRKDPTRKTAKVAIIVDKIRLAYFPSPKVACTSVKYMFYKLENGRDFVDGIRNSTMFHIHSYYGSSPFSAAPLDRLAAHERICIVRDPIKRFLSCYSNRVLFHRELSEHHLSPEAIAAGAVPDPSLKIFTERLNIYRKHSSSIRHHTDPQTHFIGPDPKFYSKIYQMGNLDELASDLSLKSGIELDLPHAQNGGEKINPRELSADLLDRIHEFYRKDYEAYSFV</sequence>
<dbReference type="AlphaFoldDB" id="A0A4Z1BZ41"/>
<keyword evidence="7" id="KW-0325">Glycoprotein</keyword>
<evidence type="ECO:0000256" key="3">
    <source>
        <dbReference type="ARBA" id="ARBA00022692"/>
    </source>
</evidence>
<dbReference type="GO" id="GO:0016020">
    <property type="term" value="C:membrane"/>
    <property type="evidence" value="ECO:0007669"/>
    <property type="project" value="InterPro"/>
</dbReference>
<dbReference type="InterPro" id="IPR005331">
    <property type="entry name" value="Sulfotransferase"/>
</dbReference>
<evidence type="ECO:0000256" key="5">
    <source>
        <dbReference type="ARBA" id="ARBA00023034"/>
    </source>
</evidence>
<dbReference type="OrthoDB" id="554104at2"/>
<reference evidence="8 9" key="1">
    <citation type="submission" date="2019-03" db="EMBL/GenBank/DDBJ databases">
        <authorList>
            <person name="Li J."/>
        </authorList>
    </citation>
    <scope>NUCLEOTIDE SEQUENCE [LARGE SCALE GENOMIC DNA]</scope>
    <source>
        <strain evidence="8 9">3058</strain>
    </source>
</reference>
<keyword evidence="3" id="KW-0812">Transmembrane</keyword>
<proteinExistence type="predicted"/>
<keyword evidence="5" id="KW-0333">Golgi apparatus</keyword>
<organism evidence="8 9">
    <name type="scientific">Paracoccus liaowanqingii</name>
    <dbReference type="NCBI Taxonomy" id="2560053"/>
    <lineage>
        <taxon>Bacteria</taxon>
        <taxon>Pseudomonadati</taxon>
        <taxon>Pseudomonadota</taxon>
        <taxon>Alphaproteobacteria</taxon>
        <taxon>Rhodobacterales</taxon>
        <taxon>Paracoccaceae</taxon>
        <taxon>Paracoccus</taxon>
    </lineage>
</organism>
<comment type="caution">
    <text evidence="8">The sequence shown here is derived from an EMBL/GenBank/DDBJ whole genome shotgun (WGS) entry which is preliminary data.</text>
</comment>
<name>A0A4Z1BZ41_9RHOB</name>
<keyword evidence="6" id="KW-0472">Membrane</keyword>
<evidence type="ECO:0000313" key="8">
    <source>
        <dbReference type="EMBL" id="TGN58374.1"/>
    </source>
</evidence>
<dbReference type="InterPro" id="IPR018011">
    <property type="entry name" value="Carb_sulfotrans_8-10"/>
</dbReference>
<dbReference type="Proteomes" id="UP000297972">
    <property type="component" value="Unassembled WGS sequence"/>
</dbReference>
<evidence type="ECO:0000256" key="6">
    <source>
        <dbReference type="ARBA" id="ARBA00023136"/>
    </source>
</evidence>
<dbReference type="EMBL" id="SRPG01000116">
    <property type="protein sequence ID" value="TGN58374.1"/>
    <property type="molecule type" value="Genomic_DNA"/>
</dbReference>
<dbReference type="PANTHER" id="PTHR12137">
    <property type="entry name" value="CARBOHYDRATE SULFOTRANSFERASE"/>
    <property type="match status" value="1"/>
</dbReference>
<evidence type="ECO:0008006" key="10">
    <source>
        <dbReference type="Google" id="ProtNLM"/>
    </source>
</evidence>
<protein>
    <recommendedName>
        <fullName evidence="10">Sulfotransferase family protein</fullName>
    </recommendedName>
</protein>
<evidence type="ECO:0000313" key="9">
    <source>
        <dbReference type="Proteomes" id="UP000297972"/>
    </source>
</evidence>